<dbReference type="InParanoid" id="C0NG06"/>
<dbReference type="HOGENOM" id="CLU_2026046_0_0_1"/>
<gene>
    <name evidence="2" type="ORF">HCBG_01822</name>
</gene>
<accession>C0NG06</accession>
<protein>
    <submittedName>
        <fullName evidence="2">Uncharacterized protein</fullName>
    </submittedName>
</protein>
<sequence length="122" mass="13499">MSDKMNGFSSSTKASFVEGKWEQMDTSKSKRQMGARRSRKYSGPNRPEADHSVCVAPPREGEVTCEALNRQGSVAQHHAWKVDRRPLEVDSVQAGTGRGLVEVVSLVQGVDRAYWTGEVDAY</sequence>
<reference evidence="2" key="1">
    <citation type="submission" date="2009-02" db="EMBL/GenBank/DDBJ databases">
        <title>The Genome Sequence of Ajellomyces capsulatus strain G186AR.</title>
        <authorList>
            <consortium name="The Broad Institute Genome Sequencing Platform"/>
            <person name="Champion M."/>
            <person name="Cuomo C."/>
            <person name="Ma L.-J."/>
            <person name="Henn M.R."/>
            <person name="Sil A."/>
            <person name="Goldman B."/>
            <person name="Young S.K."/>
            <person name="Kodira C.D."/>
            <person name="Zeng Q."/>
            <person name="Koehrsen M."/>
            <person name="Alvarado L."/>
            <person name="Berlin A."/>
            <person name="Borenstein D."/>
            <person name="Chen Z."/>
            <person name="Engels R."/>
            <person name="Freedman E."/>
            <person name="Gellesch M."/>
            <person name="Goldberg J."/>
            <person name="Griggs A."/>
            <person name="Gujja S."/>
            <person name="Heiman D."/>
            <person name="Hepburn T."/>
            <person name="Howarth C."/>
            <person name="Jen D."/>
            <person name="Larson L."/>
            <person name="Lewis B."/>
            <person name="Mehta T."/>
            <person name="Park D."/>
            <person name="Pearson M."/>
            <person name="Roberts A."/>
            <person name="Saif S."/>
            <person name="Shea T."/>
            <person name="Shenoy N."/>
            <person name="Sisk P."/>
            <person name="Stolte C."/>
            <person name="Sykes S."/>
            <person name="Walk T."/>
            <person name="White J."/>
            <person name="Yandava C."/>
            <person name="Klein B."/>
            <person name="McEwen J.G."/>
            <person name="Puccia R."/>
            <person name="Goldman G.H."/>
            <person name="Felipe M.S."/>
            <person name="Nino-Vega G."/>
            <person name="San-Blas G."/>
            <person name="Taylor J."/>
            <person name="Mendoza L."/>
            <person name="Galagan J."/>
            <person name="Nusbaum C."/>
            <person name="Birren B."/>
        </authorList>
    </citation>
    <scope>NUCLEOTIDE SEQUENCE</scope>
    <source>
        <strain evidence="2">G186AR</strain>
    </source>
</reference>
<organism evidence="2 3">
    <name type="scientific">Ajellomyces capsulatus (strain G186AR / H82 / ATCC MYA-2454 / RMSCC 2432)</name>
    <name type="common">Darling's disease fungus</name>
    <name type="synonym">Histoplasma capsulatum</name>
    <dbReference type="NCBI Taxonomy" id="447093"/>
    <lineage>
        <taxon>Eukaryota</taxon>
        <taxon>Fungi</taxon>
        <taxon>Dikarya</taxon>
        <taxon>Ascomycota</taxon>
        <taxon>Pezizomycotina</taxon>
        <taxon>Eurotiomycetes</taxon>
        <taxon>Eurotiomycetidae</taxon>
        <taxon>Onygenales</taxon>
        <taxon>Ajellomycetaceae</taxon>
        <taxon>Histoplasma</taxon>
    </lineage>
</organism>
<evidence type="ECO:0000313" key="3">
    <source>
        <dbReference type="Proteomes" id="UP000001631"/>
    </source>
</evidence>
<name>C0NG06_AJECG</name>
<dbReference type="RefSeq" id="XP_045290657.1">
    <property type="nucleotide sequence ID" value="XM_045428871.1"/>
</dbReference>
<keyword evidence="3" id="KW-1185">Reference proteome</keyword>
<dbReference type="AlphaFoldDB" id="C0NG06"/>
<evidence type="ECO:0000256" key="1">
    <source>
        <dbReference type="SAM" id="MobiDB-lite"/>
    </source>
</evidence>
<dbReference type="Proteomes" id="UP000001631">
    <property type="component" value="Unassembled WGS sequence"/>
</dbReference>
<evidence type="ECO:0000313" key="2">
    <source>
        <dbReference type="EMBL" id="EEH10177.1"/>
    </source>
</evidence>
<feature type="region of interest" description="Disordered" evidence="1">
    <location>
        <begin position="1"/>
        <end position="55"/>
    </location>
</feature>
<proteinExistence type="predicted"/>
<feature type="compositionally biased region" description="Basic residues" evidence="1">
    <location>
        <begin position="29"/>
        <end position="40"/>
    </location>
</feature>
<dbReference type="GeneID" id="69034838"/>
<feature type="compositionally biased region" description="Basic and acidic residues" evidence="1">
    <location>
        <begin position="19"/>
        <end position="28"/>
    </location>
</feature>
<dbReference type="EMBL" id="GG663364">
    <property type="protein sequence ID" value="EEH10177.1"/>
    <property type="molecule type" value="Genomic_DNA"/>
</dbReference>